<comment type="caution">
    <text evidence="3">Lacks conserved residue(s) required for the propagation of feature annotation.</text>
</comment>
<dbReference type="PROSITE" id="PS00021">
    <property type="entry name" value="KRINGLE_1"/>
    <property type="match status" value="1"/>
</dbReference>
<keyword evidence="8" id="KW-1185">Reference proteome</keyword>
<dbReference type="InterPro" id="IPR038178">
    <property type="entry name" value="Kringle_sf"/>
</dbReference>
<dbReference type="InterPro" id="IPR013806">
    <property type="entry name" value="Kringle-like"/>
</dbReference>
<dbReference type="OrthoDB" id="5917794at2759"/>
<organism evidence="8 9">
    <name type="scientific">Biomphalaria glabrata</name>
    <name type="common">Bloodfluke planorb</name>
    <name type="synonym">Freshwater snail</name>
    <dbReference type="NCBI Taxonomy" id="6526"/>
    <lineage>
        <taxon>Eukaryota</taxon>
        <taxon>Metazoa</taxon>
        <taxon>Spiralia</taxon>
        <taxon>Lophotrochozoa</taxon>
        <taxon>Mollusca</taxon>
        <taxon>Gastropoda</taxon>
        <taxon>Heterobranchia</taxon>
        <taxon>Euthyneura</taxon>
        <taxon>Panpulmonata</taxon>
        <taxon>Hygrophila</taxon>
        <taxon>Lymnaeoidea</taxon>
        <taxon>Planorbidae</taxon>
        <taxon>Biomphalaria</taxon>
    </lineage>
</organism>
<evidence type="ECO:0000313" key="9">
    <source>
        <dbReference type="RefSeq" id="XP_055893073.1"/>
    </source>
</evidence>
<accession>A0A9W3B0S8</accession>
<dbReference type="OMA" id="NANINTW"/>
<keyword evidence="1 3" id="KW-0420">Kringle</keyword>
<evidence type="ECO:0000313" key="8">
    <source>
        <dbReference type="Proteomes" id="UP001165740"/>
    </source>
</evidence>
<evidence type="ECO:0000256" key="2">
    <source>
        <dbReference type="ARBA" id="ARBA00023157"/>
    </source>
</evidence>
<dbReference type="AlphaFoldDB" id="A0A9W3B0S8"/>
<evidence type="ECO:0000256" key="3">
    <source>
        <dbReference type="PROSITE-ProRule" id="PRU00121"/>
    </source>
</evidence>
<dbReference type="SMART" id="SM00130">
    <property type="entry name" value="KR"/>
    <property type="match status" value="2"/>
</dbReference>
<dbReference type="SUPFAM" id="SSF57535">
    <property type="entry name" value="Complement control module/SCR domain"/>
    <property type="match status" value="1"/>
</dbReference>
<dbReference type="SUPFAM" id="SSF57440">
    <property type="entry name" value="Kringle-like"/>
    <property type="match status" value="3"/>
</dbReference>
<keyword evidence="5" id="KW-1133">Transmembrane helix</keyword>
<evidence type="ECO:0000256" key="5">
    <source>
        <dbReference type="SAM" id="Phobius"/>
    </source>
</evidence>
<dbReference type="Proteomes" id="UP001165740">
    <property type="component" value="Chromosome 7"/>
</dbReference>
<dbReference type="Pfam" id="PF00084">
    <property type="entry name" value="Sushi"/>
    <property type="match status" value="1"/>
</dbReference>
<dbReference type="GeneID" id="106054019"/>
<dbReference type="Gene3D" id="2.10.70.10">
    <property type="entry name" value="Complement Module, domain 1"/>
    <property type="match status" value="1"/>
</dbReference>
<keyword evidence="5" id="KW-0812">Transmembrane</keyword>
<proteinExistence type="predicted"/>
<dbReference type="CDD" id="cd00108">
    <property type="entry name" value="KR"/>
    <property type="match status" value="1"/>
</dbReference>
<keyword evidence="4" id="KW-0768">Sushi</keyword>
<dbReference type="SMART" id="SM00032">
    <property type="entry name" value="CCP"/>
    <property type="match status" value="1"/>
</dbReference>
<gene>
    <name evidence="9" type="primary">LOC106054019</name>
</gene>
<reference evidence="9" key="1">
    <citation type="submission" date="2025-08" db="UniProtKB">
        <authorList>
            <consortium name="RefSeq"/>
        </authorList>
    </citation>
    <scope>IDENTIFICATION</scope>
</reference>
<keyword evidence="2 3" id="KW-1015">Disulfide bond</keyword>
<dbReference type="PANTHER" id="PTHR24261:SF7">
    <property type="entry name" value="KRINGLE DOMAIN-CONTAINING PROTEIN"/>
    <property type="match status" value="1"/>
</dbReference>
<feature type="disulfide bond" evidence="3">
    <location>
        <begin position="605"/>
        <end position="644"/>
    </location>
</feature>
<dbReference type="PROSITE" id="PS50923">
    <property type="entry name" value="SUSHI"/>
    <property type="match status" value="1"/>
</dbReference>
<dbReference type="InterPro" id="IPR035976">
    <property type="entry name" value="Sushi/SCR/CCP_sf"/>
</dbReference>
<evidence type="ECO:0000259" key="7">
    <source>
        <dbReference type="PROSITE" id="PS50923"/>
    </source>
</evidence>
<feature type="domain" description="Kringle" evidence="6">
    <location>
        <begin position="601"/>
        <end position="661"/>
    </location>
</feature>
<dbReference type="CDD" id="cd00033">
    <property type="entry name" value="CCP"/>
    <property type="match status" value="1"/>
</dbReference>
<evidence type="ECO:0000259" key="6">
    <source>
        <dbReference type="PROSITE" id="PS50070"/>
    </source>
</evidence>
<dbReference type="PROSITE" id="PS50070">
    <property type="entry name" value="KRINGLE_2"/>
    <property type="match status" value="3"/>
</dbReference>
<feature type="domain" description="Sushi" evidence="7">
    <location>
        <begin position="307"/>
        <end position="366"/>
    </location>
</feature>
<evidence type="ECO:0000256" key="1">
    <source>
        <dbReference type="ARBA" id="ARBA00022572"/>
    </source>
</evidence>
<sequence length="922" mass="101753">MTGVSMDASGVLFAHYNCLPSVNSTYTMTSLVPCMVDSGYWMTPPTNCLYTNGFHVNMSSEIGTQTAHNITFADRSLRLYASSTNIENLDINCLRLDVAGLNGSTFVEVEVPVKNITQLFEFVSVELSLETIDSDTECVESAQISSSIVFGINYTGLTNMTASGISCQPWRDTTPHNHTYNNPNSTSFPDPSFADVKNYCRNPLKSGQYKERPWCFTSNSSVTWEYCSIRECSRFTVAVKLASDTTAVQTCGQTSFYRSQAASKISIKCPTSPSSPYGTRVRLSVNSTLARSLYVCDALAYGVDYTSKCGEPRYQRGCNLTSSLSYNEGAEAEFACAKGYHYMQGDGQIKCLGNRTWSTPTLVCSGDVNHAYTTRITSAPIQDNDVNTCSPLYFGQTVEVRLDYTVEVQKVAVIFTGNRPQNVTVTAYIPGNHTRNCRSVTETTYGFLFTCVSYPITQRIVLTFSSAASLCEVKVFGRQFTGVLECKQTESGVEYKGHLNFSSQGYDCSPWVVINKTEFLDYEFSDGDISDVRNYCRNPVLKSTGQPLSGYRPICYYRIPAKSLTGWDFCNLFSCEKGCRVSTDGREYTGKIDQSRKIASNAAPCAVWNSGSSLFKLKSDFSESSSPSSKYCRNPGVSQERPWCYTNTTSLTYAYCDIPMCPTAENTTHLSVDLNQTSDHFTLKTYADTFRECLLTDFYQASYAPPIYDAVMTQLCYTNPGKHKDLLCHYKSNTNLNDYGDGALWMRVHIICPSDHLATTPAMTSMASTSNAYFNSSEATSTAPQSTQTSWFSIASTQTSLTSMSTQASTQQIVETSTSNDTQSLCPISCHVRCSPNINISIEIKVYKEQIRQELLVNTNSLSKTIRTKTSAPDPRPTARVTGGVAIAVVVVVTVCLLSGDVVTLSCFIYLKFKGNSLLTMQ</sequence>
<evidence type="ECO:0000256" key="4">
    <source>
        <dbReference type="PROSITE-ProRule" id="PRU00302"/>
    </source>
</evidence>
<dbReference type="InterPro" id="IPR050759">
    <property type="entry name" value="Serine_protease_kringle"/>
</dbReference>
<feature type="transmembrane region" description="Helical" evidence="5">
    <location>
        <begin position="885"/>
        <end position="911"/>
    </location>
</feature>
<dbReference type="InterPro" id="IPR000001">
    <property type="entry name" value="Kringle"/>
</dbReference>
<dbReference type="RefSeq" id="XP_055893073.1">
    <property type="nucleotide sequence ID" value="XM_056037098.1"/>
</dbReference>
<name>A0A9W3B0S8_BIOGL</name>
<feature type="domain" description="Kringle" evidence="6">
    <location>
        <begin position="151"/>
        <end position="232"/>
    </location>
</feature>
<dbReference type="Pfam" id="PF00051">
    <property type="entry name" value="Kringle"/>
    <property type="match status" value="2"/>
</dbReference>
<feature type="domain" description="Kringle" evidence="6">
    <location>
        <begin position="491"/>
        <end position="575"/>
    </location>
</feature>
<dbReference type="InterPro" id="IPR018056">
    <property type="entry name" value="Kringle_CS"/>
</dbReference>
<dbReference type="PANTHER" id="PTHR24261">
    <property type="entry name" value="PLASMINOGEN-RELATED"/>
    <property type="match status" value="1"/>
</dbReference>
<dbReference type="Gene3D" id="2.40.20.10">
    <property type="entry name" value="Plasminogen Kringle 4"/>
    <property type="match status" value="3"/>
</dbReference>
<protein>
    <submittedName>
        <fullName evidence="9">Apolipoprotein(A)-like</fullName>
    </submittedName>
</protein>
<dbReference type="InterPro" id="IPR000436">
    <property type="entry name" value="Sushi_SCR_CCP_dom"/>
</dbReference>
<keyword evidence="5" id="KW-0472">Membrane</keyword>